<evidence type="ECO:0000256" key="1">
    <source>
        <dbReference type="ARBA" id="ARBA00022729"/>
    </source>
</evidence>
<dbReference type="Pfam" id="PF02815">
    <property type="entry name" value="MIR"/>
    <property type="match status" value="1"/>
</dbReference>
<dbReference type="EMBL" id="CAJVPL010000071">
    <property type="protein sequence ID" value="CAG8441615.1"/>
    <property type="molecule type" value="Genomic_DNA"/>
</dbReference>
<sequence length="190" mass="21773">MTDVHRGKTPKDFVRMGSHITLKHVITGRFLSSHKQNYYGGSKQQQVFGNRWTPGPDDYWIAIPAYKDDGEPGEKIRYGTEIRLKHITTRRNLHSHGGISSPKTNQQEVTCFGDDHVTDANDSWIVQRHSYNQIYDNSSYWHVDDIISLHHAATGLALHSHDHALDAEHQEVTCFGNGHEENDKWRIAFS</sequence>
<comment type="caution">
    <text evidence="4">The sequence shown here is derived from an EMBL/GenBank/DDBJ whole genome shotgun (WGS) entry which is preliminary data.</text>
</comment>
<dbReference type="CDD" id="cd23263">
    <property type="entry name" value="beta-trefoil_MIR"/>
    <property type="match status" value="1"/>
</dbReference>
<protein>
    <submittedName>
        <fullName evidence="4">13527_t:CDS:1</fullName>
    </submittedName>
</protein>
<gene>
    <name evidence="4" type="ORF">AGERDE_LOCUS1110</name>
</gene>
<dbReference type="SUPFAM" id="SSF82109">
    <property type="entry name" value="MIR domain"/>
    <property type="match status" value="1"/>
</dbReference>
<keyword evidence="5" id="KW-1185">Reference proteome</keyword>
<feature type="domain" description="MIR" evidence="3">
    <location>
        <begin position="11"/>
        <end position="65"/>
    </location>
</feature>
<dbReference type="OrthoDB" id="5588846at2759"/>
<proteinExistence type="predicted"/>
<dbReference type="PANTHER" id="PTHR46809">
    <property type="entry name" value="STROMAL CELL-DERIVED FACTOR 2-LIKE PROTEIN"/>
    <property type="match status" value="1"/>
</dbReference>
<dbReference type="Proteomes" id="UP000789831">
    <property type="component" value="Unassembled WGS sequence"/>
</dbReference>
<evidence type="ECO:0000313" key="5">
    <source>
        <dbReference type="Proteomes" id="UP000789831"/>
    </source>
</evidence>
<feature type="domain" description="MIR" evidence="3">
    <location>
        <begin position="73"/>
        <end position="129"/>
    </location>
</feature>
<evidence type="ECO:0000313" key="4">
    <source>
        <dbReference type="EMBL" id="CAG8441615.1"/>
    </source>
</evidence>
<dbReference type="SMART" id="SM00472">
    <property type="entry name" value="MIR"/>
    <property type="match status" value="3"/>
</dbReference>
<keyword evidence="2" id="KW-0677">Repeat</keyword>
<dbReference type="InterPro" id="IPR016093">
    <property type="entry name" value="MIR_motif"/>
</dbReference>
<dbReference type="InterPro" id="IPR036300">
    <property type="entry name" value="MIR_dom_sf"/>
</dbReference>
<feature type="domain" description="MIR" evidence="3">
    <location>
        <begin position="138"/>
        <end position="190"/>
    </location>
</feature>
<keyword evidence="1" id="KW-0732">Signal</keyword>
<accession>A0A9N8V8L7</accession>
<dbReference type="PANTHER" id="PTHR46809:SF2">
    <property type="entry name" value="GH21273P"/>
    <property type="match status" value="1"/>
</dbReference>
<evidence type="ECO:0000259" key="3">
    <source>
        <dbReference type="PROSITE" id="PS50919"/>
    </source>
</evidence>
<dbReference type="PROSITE" id="PS50919">
    <property type="entry name" value="MIR"/>
    <property type="match status" value="3"/>
</dbReference>
<name>A0A9N8V8L7_9GLOM</name>
<evidence type="ECO:0000256" key="2">
    <source>
        <dbReference type="ARBA" id="ARBA00022737"/>
    </source>
</evidence>
<dbReference type="AlphaFoldDB" id="A0A9N8V8L7"/>
<organism evidence="4 5">
    <name type="scientific">Ambispora gerdemannii</name>
    <dbReference type="NCBI Taxonomy" id="144530"/>
    <lineage>
        <taxon>Eukaryota</taxon>
        <taxon>Fungi</taxon>
        <taxon>Fungi incertae sedis</taxon>
        <taxon>Mucoromycota</taxon>
        <taxon>Glomeromycotina</taxon>
        <taxon>Glomeromycetes</taxon>
        <taxon>Archaeosporales</taxon>
        <taxon>Ambisporaceae</taxon>
        <taxon>Ambispora</taxon>
    </lineage>
</organism>
<reference evidence="4" key="1">
    <citation type="submission" date="2021-06" db="EMBL/GenBank/DDBJ databases">
        <authorList>
            <person name="Kallberg Y."/>
            <person name="Tangrot J."/>
            <person name="Rosling A."/>
        </authorList>
    </citation>
    <scope>NUCLEOTIDE SEQUENCE</scope>
    <source>
        <strain evidence="4">MT106</strain>
    </source>
</reference>
<dbReference type="Gene3D" id="2.80.10.50">
    <property type="match status" value="1"/>
</dbReference>